<reference evidence="3 4" key="1">
    <citation type="journal article" date="2019" name="Nat. Ecol. Evol.">
        <title>Megaphylogeny resolves global patterns of mushroom evolution.</title>
        <authorList>
            <person name="Varga T."/>
            <person name="Krizsan K."/>
            <person name="Foldi C."/>
            <person name="Dima B."/>
            <person name="Sanchez-Garcia M."/>
            <person name="Sanchez-Ramirez S."/>
            <person name="Szollosi G.J."/>
            <person name="Szarkandi J.G."/>
            <person name="Papp V."/>
            <person name="Albert L."/>
            <person name="Andreopoulos W."/>
            <person name="Angelini C."/>
            <person name="Antonin V."/>
            <person name="Barry K.W."/>
            <person name="Bougher N.L."/>
            <person name="Buchanan P."/>
            <person name="Buyck B."/>
            <person name="Bense V."/>
            <person name="Catcheside P."/>
            <person name="Chovatia M."/>
            <person name="Cooper J."/>
            <person name="Damon W."/>
            <person name="Desjardin D."/>
            <person name="Finy P."/>
            <person name="Geml J."/>
            <person name="Haridas S."/>
            <person name="Hughes K."/>
            <person name="Justo A."/>
            <person name="Karasinski D."/>
            <person name="Kautmanova I."/>
            <person name="Kiss B."/>
            <person name="Kocsube S."/>
            <person name="Kotiranta H."/>
            <person name="LaButti K.M."/>
            <person name="Lechner B.E."/>
            <person name="Liimatainen K."/>
            <person name="Lipzen A."/>
            <person name="Lukacs Z."/>
            <person name="Mihaltcheva S."/>
            <person name="Morgado L.N."/>
            <person name="Niskanen T."/>
            <person name="Noordeloos M.E."/>
            <person name="Ohm R.A."/>
            <person name="Ortiz-Santana B."/>
            <person name="Ovrebo C."/>
            <person name="Racz N."/>
            <person name="Riley R."/>
            <person name="Savchenko A."/>
            <person name="Shiryaev A."/>
            <person name="Soop K."/>
            <person name="Spirin V."/>
            <person name="Szebenyi C."/>
            <person name="Tomsovsky M."/>
            <person name="Tulloss R.E."/>
            <person name="Uehling J."/>
            <person name="Grigoriev I.V."/>
            <person name="Vagvolgyi C."/>
            <person name="Papp T."/>
            <person name="Martin F.M."/>
            <person name="Miettinen O."/>
            <person name="Hibbett D.S."/>
            <person name="Nagy L.G."/>
        </authorList>
    </citation>
    <scope>NUCLEOTIDE SEQUENCE [LARGE SCALE GENOMIC DNA]</scope>
    <source>
        <strain evidence="3 4">OMC1185</strain>
    </source>
</reference>
<dbReference type="AlphaFoldDB" id="A0A5C3NMA9"/>
<dbReference type="EMBL" id="ML213503">
    <property type="protein sequence ID" value="TFK57596.1"/>
    <property type="molecule type" value="Genomic_DNA"/>
</dbReference>
<keyword evidence="1" id="KW-0175">Coiled coil</keyword>
<feature type="compositionally biased region" description="Pro residues" evidence="2">
    <location>
        <begin position="146"/>
        <end position="159"/>
    </location>
</feature>
<feature type="region of interest" description="Disordered" evidence="2">
    <location>
        <begin position="135"/>
        <end position="181"/>
    </location>
</feature>
<evidence type="ECO:0000313" key="3">
    <source>
        <dbReference type="EMBL" id="TFK57596.1"/>
    </source>
</evidence>
<proteinExistence type="predicted"/>
<dbReference type="Proteomes" id="UP000305948">
    <property type="component" value="Unassembled WGS sequence"/>
</dbReference>
<feature type="compositionally biased region" description="Polar residues" evidence="2">
    <location>
        <begin position="36"/>
        <end position="47"/>
    </location>
</feature>
<accession>A0A5C3NMA9</accession>
<feature type="region of interest" description="Disordered" evidence="2">
    <location>
        <begin position="101"/>
        <end position="120"/>
    </location>
</feature>
<feature type="region of interest" description="Disordered" evidence="2">
    <location>
        <begin position="328"/>
        <end position="377"/>
    </location>
</feature>
<organism evidence="3 4">
    <name type="scientific">Heliocybe sulcata</name>
    <dbReference type="NCBI Taxonomy" id="5364"/>
    <lineage>
        <taxon>Eukaryota</taxon>
        <taxon>Fungi</taxon>
        <taxon>Dikarya</taxon>
        <taxon>Basidiomycota</taxon>
        <taxon>Agaricomycotina</taxon>
        <taxon>Agaricomycetes</taxon>
        <taxon>Gloeophyllales</taxon>
        <taxon>Gloeophyllaceae</taxon>
        <taxon>Heliocybe</taxon>
    </lineage>
</organism>
<feature type="compositionally biased region" description="Polar residues" evidence="2">
    <location>
        <begin position="101"/>
        <end position="113"/>
    </location>
</feature>
<gene>
    <name evidence="3" type="ORF">OE88DRAFT_1651413</name>
</gene>
<dbReference type="OrthoDB" id="2649166at2759"/>
<feature type="region of interest" description="Disordered" evidence="2">
    <location>
        <begin position="1"/>
        <end position="47"/>
    </location>
</feature>
<feature type="region of interest" description="Disordered" evidence="2">
    <location>
        <begin position="392"/>
        <end position="431"/>
    </location>
</feature>
<feature type="region of interest" description="Disordered" evidence="2">
    <location>
        <begin position="263"/>
        <end position="305"/>
    </location>
</feature>
<keyword evidence="4" id="KW-1185">Reference proteome</keyword>
<evidence type="ECO:0000256" key="2">
    <source>
        <dbReference type="SAM" id="MobiDB-lite"/>
    </source>
</evidence>
<evidence type="ECO:0000256" key="1">
    <source>
        <dbReference type="SAM" id="Coils"/>
    </source>
</evidence>
<feature type="compositionally biased region" description="Polar residues" evidence="2">
    <location>
        <begin position="273"/>
        <end position="296"/>
    </location>
</feature>
<feature type="compositionally biased region" description="Low complexity" evidence="2">
    <location>
        <begin position="7"/>
        <end position="22"/>
    </location>
</feature>
<sequence length="564" mass="61596">MPLPLDAHTSSATAPSMTPTRPNGSTSDLEVPPGAPTSTTTSNNDVYTQTRDSLRLASTALDAAYTRLRELRIAIRGLSAASDGMNPGHAAIVLPGGNSATAENATADSSQGETEPLRIPSLSSVSRDIVREPLSSNPTSLFHLPELPPLEPARSPGPSPIASTDSSNPGGQGRLRQLRSRRSLLEDHLRIRREDMVGAIGRRAAARAAAEAVSATGSRTEDTQSLYDRSIQIANELEQTIDRYLANRRSLSNALATAQRTIAPARPDEASRSQRNNATTEGTGLLNSTEQTTSPRSRVLPAPRRVASHTPRFSLGLRALDVFQRHHPNSTDSLHNPSLGIPFPSSERSLRDSTDSLDDLAPGRPSERSFRDSDAGTMEDLEDAMSRMMRPGDDYRFLPSNRDSVRQPLRARDTTSSLDWAPDRDHPFTAALPSRTGRRRWALLDEDGDEIASTPRDITDHMRSENSLIPTTQTSIFHDSDDEIRIARVRLNNHRLQLVLDMNSDPTAAAQHPITFGSPIPYRVDPLPVPIERMMRPSPARVKATGKERRIVTRKPSLTTGIGR</sequence>
<protein>
    <submittedName>
        <fullName evidence="3">Uncharacterized protein</fullName>
    </submittedName>
</protein>
<feature type="compositionally biased region" description="Basic and acidic residues" evidence="2">
    <location>
        <begin position="365"/>
        <end position="374"/>
    </location>
</feature>
<evidence type="ECO:0000313" key="4">
    <source>
        <dbReference type="Proteomes" id="UP000305948"/>
    </source>
</evidence>
<feature type="coiled-coil region" evidence="1">
    <location>
        <begin position="234"/>
        <end position="261"/>
    </location>
</feature>
<name>A0A5C3NMA9_9AGAM</name>